<dbReference type="Gene3D" id="3.40.50.1820">
    <property type="entry name" value="alpha/beta hydrolase"/>
    <property type="match status" value="1"/>
</dbReference>
<gene>
    <name evidence="3" type="ORF">BCR35DRAFT_4970</name>
</gene>
<dbReference type="STRING" id="106004.A0A1Y2G527"/>
<keyword evidence="4" id="KW-1185">Reference proteome</keyword>
<comment type="caution">
    <text evidence="3">The sequence shown here is derived from an EMBL/GenBank/DDBJ whole genome shotgun (WGS) entry which is preliminary data.</text>
</comment>
<dbReference type="FunCoup" id="A0A1Y2G527">
    <property type="interactions" value="19"/>
</dbReference>
<dbReference type="Pfam" id="PF07859">
    <property type="entry name" value="Abhydrolase_3"/>
    <property type="match status" value="1"/>
</dbReference>
<evidence type="ECO:0000256" key="1">
    <source>
        <dbReference type="ARBA" id="ARBA00022801"/>
    </source>
</evidence>
<sequence>MLVDFTRRVQGITELAGVQHGTRNVTLAPTEVLKETRFEWHEKMLPESVTGVLADEQVNPLNRVGTFVWERHAPGEASSEELEKEGDKIGLYLHGGGYSHFSAHENAQTSVIPRRLMENNQFASIYAVEYRLLPNPFPAALQDAATVYCDLVLRKHIPPEKIIIIGDSAGGNVALALARWIREEQRVGQAGGMILLSPWCDPAHSFPETVSSYIPRPNPEDYLADEPAGRILLVANLLGHHPRSYVTDPYISPASQLGPAGCFDHFPPTFIHYGDAERLQKEIEHLIFGMKRDGVPTEVEMTPDGVHDLLMVRFWNEDVRSHIYERIEGWLNGLGNGAAASQGTLVQVDSDEDVKGIA</sequence>
<dbReference type="OrthoDB" id="2152029at2759"/>
<dbReference type="SUPFAM" id="SSF53474">
    <property type="entry name" value="alpha/beta-Hydrolases"/>
    <property type="match status" value="1"/>
</dbReference>
<dbReference type="EMBL" id="MCGR01000001">
    <property type="protein sequence ID" value="ORY92630.1"/>
    <property type="molecule type" value="Genomic_DNA"/>
</dbReference>
<dbReference type="Proteomes" id="UP000193467">
    <property type="component" value="Unassembled WGS sequence"/>
</dbReference>
<reference evidence="3 4" key="1">
    <citation type="submission" date="2016-07" db="EMBL/GenBank/DDBJ databases">
        <title>Pervasive Adenine N6-methylation of Active Genes in Fungi.</title>
        <authorList>
            <consortium name="DOE Joint Genome Institute"/>
            <person name="Mondo S.J."/>
            <person name="Dannebaum R.O."/>
            <person name="Kuo R.C."/>
            <person name="Labutti K."/>
            <person name="Haridas S."/>
            <person name="Kuo A."/>
            <person name="Salamov A."/>
            <person name="Ahrendt S.R."/>
            <person name="Lipzen A."/>
            <person name="Sullivan W."/>
            <person name="Andreopoulos W.B."/>
            <person name="Clum A."/>
            <person name="Lindquist E."/>
            <person name="Daum C."/>
            <person name="Ramamoorthy G.K."/>
            <person name="Gryganskyi A."/>
            <person name="Culley D."/>
            <person name="Magnuson J.K."/>
            <person name="James T.Y."/>
            <person name="O'Malley M.A."/>
            <person name="Stajich J.E."/>
            <person name="Spatafora J.W."/>
            <person name="Visel A."/>
            <person name="Grigoriev I.V."/>
        </authorList>
    </citation>
    <scope>NUCLEOTIDE SEQUENCE [LARGE SCALE GENOMIC DNA]</scope>
    <source>
        <strain evidence="3 4">62-1032</strain>
    </source>
</reference>
<evidence type="ECO:0000313" key="3">
    <source>
        <dbReference type="EMBL" id="ORY92630.1"/>
    </source>
</evidence>
<dbReference type="GO" id="GO:0016787">
    <property type="term" value="F:hydrolase activity"/>
    <property type="evidence" value="ECO:0007669"/>
    <property type="project" value="UniProtKB-KW"/>
</dbReference>
<accession>A0A1Y2G527</accession>
<organism evidence="3 4">
    <name type="scientific">Leucosporidium creatinivorum</name>
    <dbReference type="NCBI Taxonomy" id="106004"/>
    <lineage>
        <taxon>Eukaryota</taxon>
        <taxon>Fungi</taxon>
        <taxon>Dikarya</taxon>
        <taxon>Basidiomycota</taxon>
        <taxon>Pucciniomycotina</taxon>
        <taxon>Microbotryomycetes</taxon>
        <taxon>Leucosporidiales</taxon>
        <taxon>Leucosporidium</taxon>
    </lineage>
</organism>
<keyword evidence="1 3" id="KW-0378">Hydrolase</keyword>
<proteinExistence type="predicted"/>
<name>A0A1Y2G527_9BASI</name>
<dbReference type="InterPro" id="IPR050300">
    <property type="entry name" value="GDXG_lipolytic_enzyme"/>
</dbReference>
<dbReference type="InterPro" id="IPR013094">
    <property type="entry name" value="AB_hydrolase_3"/>
</dbReference>
<evidence type="ECO:0000313" key="4">
    <source>
        <dbReference type="Proteomes" id="UP000193467"/>
    </source>
</evidence>
<dbReference type="InParanoid" id="A0A1Y2G527"/>
<dbReference type="AlphaFoldDB" id="A0A1Y2G527"/>
<feature type="domain" description="Alpha/beta hydrolase fold-3" evidence="2">
    <location>
        <begin position="91"/>
        <end position="310"/>
    </location>
</feature>
<dbReference type="PANTHER" id="PTHR48081">
    <property type="entry name" value="AB HYDROLASE SUPERFAMILY PROTEIN C4A8.06C"/>
    <property type="match status" value="1"/>
</dbReference>
<evidence type="ECO:0000259" key="2">
    <source>
        <dbReference type="Pfam" id="PF07859"/>
    </source>
</evidence>
<dbReference type="PANTHER" id="PTHR48081:SF26">
    <property type="entry name" value="ALPHA_BETA HYDROLASE FOLD-3 DOMAIN-CONTAINING PROTEIN"/>
    <property type="match status" value="1"/>
</dbReference>
<dbReference type="InterPro" id="IPR029058">
    <property type="entry name" value="AB_hydrolase_fold"/>
</dbReference>
<protein>
    <submittedName>
        <fullName evidence="3">Alpha/Beta hydrolase protein</fullName>
    </submittedName>
</protein>